<evidence type="ECO:0000313" key="2">
    <source>
        <dbReference type="Proteomes" id="UP000282957"/>
    </source>
</evidence>
<dbReference type="OrthoDB" id="8638755at2"/>
<name>A0A437MJ89_9PROT</name>
<protein>
    <submittedName>
        <fullName evidence="1">Uncharacterized protein</fullName>
    </submittedName>
</protein>
<accession>A0A437MJ89</accession>
<evidence type="ECO:0000313" key="1">
    <source>
        <dbReference type="EMBL" id="RVT97655.1"/>
    </source>
</evidence>
<dbReference type="EMBL" id="SACL01000002">
    <property type="protein sequence ID" value="RVT97655.1"/>
    <property type="molecule type" value="Genomic_DNA"/>
</dbReference>
<gene>
    <name evidence="1" type="ORF">EOD42_07510</name>
</gene>
<organism evidence="1 2">
    <name type="scientific">Rhodovarius crocodyli</name>
    <dbReference type="NCBI Taxonomy" id="1979269"/>
    <lineage>
        <taxon>Bacteria</taxon>
        <taxon>Pseudomonadati</taxon>
        <taxon>Pseudomonadota</taxon>
        <taxon>Alphaproteobacteria</taxon>
        <taxon>Acetobacterales</taxon>
        <taxon>Roseomonadaceae</taxon>
        <taxon>Rhodovarius</taxon>
    </lineage>
</organism>
<dbReference type="RefSeq" id="WP_127786883.1">
    <property type="nucleotide sequence ID" value="NZ_SACL01000002.1"/>
</dbReference>
<dbReference type="AlphaFoldDB" id="A0A437MJ89"/>
<proteinExistence type="predicted"/>
<dbReference type="Proteomes" id="UP000282957">
    <property type="component" value="Unassembled WGS sequence"/>
</dbReference>
<comment type="caution">
    <text evidence="1">The sequence shown here is derived from an EMBL/GenBank/DDBJ whole genome shotgun (WGS) entry which is preliminary data.</text>
</comment>
<reference evidence="1 2" key="1">
    <citation type="submission" date="2019-01" db="EMBL/GenBank/DDBJ databases">
        <authorList>
            <person name="Chen W.-M."/>
        </authorList>
    </citation>
    <scope>NUCLEOTIDE SEQUENCE [LARGE SCALE GENOMIC DNA]</scope>
    <source>
        <strain evidence="1 2">CCP-6</strain>
    </source>
</reference>
<keyword evidence="2" id="KW-1185">Reference proteome</keyword>
<sequence>MSELHTRVRSLVSLPDLPTTHSHVVMASYDPDKTDLPALFMGGGVSALLVVHRPLKWLDAKGLSIAKATLAEGGAIGIAYQNPVDALNARARIDVMGLD</sequence>